<evidence type="ECO:0000256" key="7">
    <source>
        <dbReference type="ARBA" id="ARBA00023136"/>
    </source>
</evidence>
<evidence type="ECO:0000256" key="3">
    <source>
        <dbReference type="ARBA" id="ARBA00022448"/>
    </source>
</evidence>
<evidence type="ECO:0000256" key="4">
    <source>
        <dbReference type="ARBA" id="ARBA00022475"/>
    </source>
</evidence>
<gene>
    <name evidence="10" type="primary">opuD_1</name>
    <name evidence="10" type="ORF">CSLFYP84_01288</name>
    <name evidence="9" type="ORF">PM006_20165</name>
</gene>
<accession>A0A6N3BYX8</accession>
<dbReference type="GO" id="GO:0005886">
    <property type="term" value="C:plasma membrane"/>
    <property type="evidence" value="ECO:0007669"/>
    <property type="project" value="UniProtKB-SubCell"/>
</dbReference>
<dbReference type="EMBL" id="JAQLGM010000077">
    <property type="protein sequence ID" value="MDB2002519.1"/>
    <property type="molecule type" value="Genomic_DNA"/>
</dbReference>
<dbReference type="PANTHER" id="PTHR30047">
    <property type="entry name" value="HIGH-AFFINITY CHOLINE TRANSPORT PROTEIN-RELATED"/>
    <property type="match status" value="1"/>
</dbReference>
<evidence type="ECO:0000256" key="1">
    <source>
        <dbReference type="ARBA" id="ARBA00004651"/>
    </source>
</evidence>
<feature type="transmembrane region" description="Helical" evidence="8">
    <location>
        <begin position="411"/>
        <end position="431"/>
    </location>
</feature>
<proteinExistence type="inferred from homology"/>
<feature type="transmembrane region" description="Helical" evidence="8">
    <location>
        <begin position="140"/>
        <end position="162"/>
    </location>
</feature>
<name>A0A6N3BYX8_CLOSY</name>
<comment type="subcellular location">
    <subcellularLocation>
        <location evidence="1">Cell membrane</location>
        <topology evidence="1">Multi-pass membrane protein</topology>
    </subcellularLocation>
</comment>
<reference evidence="10" key="1">
    <citation type="submission" date="2019-11" db="EMBL/GenBank/DDBJ databases">
        <authorList>
            <person name="Feng L."/>
        </authorList>
    </citation>
    <scope>NUCLEOTIDE SEQUENCE</scope>
    <source>
        <strain evidence="10">CsymbiosumLFYP84</strain>
    </source>
</reference>
<feature type="transmembrane region" description="Helical" evidence="8">
    <location>
        <begin position="48"/>
        <end position="68"/>
    </location>
</feature>
<dbReference type="EMBL" id="CACRUA010000017">
    <property type="protein sequence ID" value="VYU09012.1"/>
    <property type="molecule type" value="Genomic_DNA"/>
</dbReference>
<sequence length="543" mass="59772">MKPKYALRAPIILIPGVIFIFLVVIGFVDSAGFIATLTKAFEVMMYNMGWFVSLAMLFFILFVAVVIFHPVGRIRLGGPNAKPKMSYWQWFGVSLTTGIGAGVVFWGAAEPLIFAMEPAPSFGYVPGSNEAILWGMRTVFLHWTLTPYASCVAFGVVLAYVCHNMKLPYKVSSGLVPVFGRKFLTSKWALAVDVLTVFALVGAVSGGLGYGVLQLSQGVNLATGIQPSSAVYISLGIALFAAYMSTGISGLKKGITWLGDKNTQFYFILLGFMLLVGPIGYTLNLMTQSLGAYLSNLLEAMTYTSPFPNGELWPQWWDMYWWVDWLAYGPMLGLFFVRMGYGRTLREFVVVNWLMPAVFGFVWFSIFGGTVLHGQFFEGIDYYSIYQASGAEALTLAVFGNMPLSTIMKAFMLLIIAISLVTQANSMVGTLSSMSLKEASESEEPPAGIKFFWGILLMAVALVFTLSGGIEGIKIVKSFCGMPITFLAVIMLVGFIKYMMKRPRTVSRDYVYEDVIRDAPDSGEEAVPPSKTMEKLAGLFKHR</sequence>
<organism evidence="10">
    <name type="scientific">Clostridium symbiosum</name>
    <name type="common">Bacteroides symbiosus</name>
    <dbReference type="NCBI Taxonomy" id="1512"/>
    <lineage>
        <taxon>Bacteria</taxon>
        <taxon>Bacillati</taxon>
        <taxon>Bacillota</taxon>
        <taxon>Clostridia</taxon>
        <taxon>Lachnospirales</taxon>
        <taxon>Lachnospiraceae</taxon>
        <taxon>Otoolea</taxon>
    </lineage>
</organism>
<dbReference type="GeneID" id="57968757"/>
<keyword evidence="6 8" id="KW-1133">Transmembrane helix</keyword>
<feature type="transmembrane region" description="Helical" evidence="8">
    <location>
        <begin position="319"/>
        <end position="337"/>
    </location>
</feature>
<protein>
    <submittedName>
        <fullName evidence="9">BCCT family transporter</fullName>
    </submittedName>
    <submittedName>
        <fullName evidence="10">Glycine betaine transporter OpuD</fullName>
    </submittedName>
</protein>
<evidence type="ECO:0000313" key="9">
    <source>
        <dbReference type="EMBL" id="MDB2002519.1"/>
    </source>
</evidence>
<feature type="transmembrane region" description="Helical" evidence="8">
    <location>
        <begin position="384"/>
        <end position="404"/>
    </location>
</feature>
<dbReference type="PANTHER" id="PTHR30047:SF7">
    <property type="entry name" value="HIGH-AFFINITY CHOLINE TRANSPORT PROTEIN"/>
    <property type="match status" value="1"/>
</dbReference>
<feature type="transmembrane region" description="Helical" evidence="8">
    <location>
        <begin position="451"/>
        <end position="470"/>
    </location>
</feature>
<feature type="transmembrane region" description="Helical" evidence="8">
    <location>
        <begin position="230"/>
        <end position="251"/>
    </location>
</feature>
<dbReference type="GO" id="GO:0022857">
    <property type="term" value="F:transmembrane transporter activity"/>
    <property type="evidence" value="ECO:0007669"/>
    <property type="project" value="InterPro"/>
</dbReference>
<dbReference type="RefSeq" id="WP_190278453.1">
    <property type="nucleotide sequence ID" value="NZ_CACRUA010000017.1"/>
</dbReference>
<feature type="transmembrane region" description="Helical" evidence="8">
    <location>
        <begin position="188"/>
        <end position="210"/>
    </location>
</feature>
<dbReference type="Pfam" id="PF02028">
    <property type="entry name" value="BCCT"/>
    <property type="match status" value="1"/>
</dbReference>
<reference evidence="9" key="2">
    <citation type="submission" date="2023-01" db="EMBL/GenBank/DDBJ databases">
        <title>Human gut microbiome strain richness.</title>
        <authorList>
            <person name="Chen-Liaw A."/>
        </authorList>
    </citation>
    <scope>NUCLEOTIDE SEQUENCE</scope>
    <source>
        <strain evidence="9">B1_m1001713B170214d0_201011</strain>
    </source>
</reference>
<keyword evidence="4" id="KW-1003">Cell membrane</keyword>
<dbReference type="AlphaFoldDB" id="A0A6N3BYX8"/>
<dbReference type="Proteomes" id="UP001300871">
    <property type="component" value="Unassembled WGS sequence"/>
</dbReference>
<feature type="transmembrane region" description="Helical" evidence="8">
    <location>
        <begin position="263"/>
        <end position="283"/>
    </location>
</feature>
<evidence type="ECO:0000256" key="2">
    <source>
        <dbReference type="ARBA" id="ARBA00005658"/>
    </source>
</evidence>
<feature type="transmembrane region" description="Helical" evidence="8">
    <location>
        <begin position="88"/>
        <end position="109"/>
    </location>
</feature>
<evidence type="ECO:0000313" key="10">
    <source>
        <dbReference type="EMBL" id="VYU09012.1"/>
    </source>
</evidence>
<keyword evidence="3" id="KW-0813">Transport</keyword>
<feature type="transmembrane region" description="Helical" evidence="8">
    <location>
        <begin position="12"/>
        <end position="36"/>
    </location>
</feature>
<evidence type="ECO:0000256" key="8">
    <source>
        <dbReference type="SAM" id="Phobius"/>
    </source>
</evidence>
<evidence type="ECO:0000256" key="5">
    <source>
        <dbReference type="ARBA" id="ARBA00022692"/>
    </source>
</evidence>
<comment type="similarity">
    <text evidence="2">Belongs to the BCCT transporter (TC 2.A.15) family.</text>
</comment>
<keyword evidence="7 8" id="KW-0472">Membrane</keyword>
<feature type="transmembrane region" description="Helical" evidence="8">
    <location>
        <begin position="349"/>
        <end position="372"/>
    </location>
</feature>
<feature type="transmembrane region" description="Helical" evidence="8">
    <location>
        <begin position="482"/>
        <end position="500"/>
    </location>
</feature>
<keyword evidence="5 8" id="KW-0812">Transmembrane</keyword>
<evidence type="ECO:0000256" key="6">
    <source>
        <dbReference type="ARBA" id="ARBA00022989"/>
    </source>
</evidence>
<dbReference type="InterPro" id="IPR000060">
    <property type="entry name" value="BCCT_transptr"/>
</dbReference>